<dbReference type="Proteomes" id="UP000314294">
    <property type="component" value="Unassembled WGS sequence"/>
</dbReference>
<evidence type="ECO:0000256" key="1">
    <source>
        <dbReference type="SAM" id="MobiDB-lite"/>
    </source>
</evidence>
<organism evidence="2 3">
    <name type="scientific">Liparis tanakae</name>
    <name type="common">Tanaka's snailfish</name>
    <dbReference type="NCBI Taxonomy" id="230148"/>
    <lineage>
        <taxon>Eukaryota</taxon>
        <taxon>Metazoa</taxon>
        <taxon>Chordata</taxon>
        <taxon>Craniata</taxon>
        <taxon>Vertebrata</taxon>
        <taxon>Euteleostomi</taxon>
        <taxon>Actinopterygii</taxon>
        <taxon>Neopterygii</taxon>
        <taxon>Teleostei</taxon>
        <taxon>Neoteleostei</taxon>
        <taxon>Acanthomorphata</taxon>
        <taxon>Eupercaria</taxon>
        <taxon>Perciformes</taxon>
        <taxon>Cottioidei</taxon>
        <taxon>Cottales</taxon>
        <taxon>Liparidae</taxon>
        <taxon>Liparis</taxon>
    </lineage>
</organism>
<gene>
    <name evidence="2" type="ORF">EYF80_006323</name>
</gene>
<evidence type="ECO:0000313" key="2">
    <source>
        <dbReference type="EMBL" id="TNN83342.1"/>
    </source>
</evidence>
<dbReference type="AlphaFoldDB" id="A0A4Z2J1F3"/>
<proteinExistence type="predicted"/>
<evidence type="ECO:0000313" key="3">
    <source>
        <dbReference type="Proteomes" id="UP000314294"/>
    </source>
</evidence>
<name>A0A4Z2J1F3_9TELE</name>
<protein>
    <submittedName>
        <fullName evidence="2">Uncharacterized protein</fullName>
    </submittedName>
</protein>
<feature type="region of interest" description="Disordered" evidence="1">
    <location>
        <begin position="137"/>
        <end position="160"/>
    </location>
</feature>
<keyword evidence="3" id="KW-1185">Reference proteome</keyword>
<feature type="compositionally biased region" description="Polar residues" evidence="1">
    <location>
        <begin position="145"/>
        <end position="160"/>
    </location>
</feature>
<dbReference type="EMBL" id="SRLO01000033">
    <property type="protein sequence ID" value="TNN83342.1"/>
    <property type="molecule type" value="Genomic_DNA"/>
</dbReference>
<reference evidence="2 3" key="1">
    <citation type="submission" date="2019-03" db="EMBL/GenBank/DDBJ databases">
        <title>First draft genome of Liparis tanakae, snailfish: a comprehensive survey of snailfish specific genes.</title>
        <authorList>
            <person name="Kim W."/>
            <person name="Song I."/>
            <person name="Jeong J.-H."/>
            <person name="Kim D."/>
            <person name="Kim S."/>
            <person name="Ryu S."/>
            <person name="Song J.Y."/>
            <person name="Lee S.K."/>
        </authorList>
    </citation>
    <scope>NUCLEOTIDE SEQUENCE [LARGE SCALE GENOMIC DNA]</scope>
    <source>
        <tissue evidence="2">Muscle</tissue>
    </source>
</reference>
<feature type="compositionally biased region" description="Basic and acidic residues" evidence="1">
    <location>
        <begin position="46"/>
        <end position="90"/>
    </location>
</feature>
<comment type="caution">
    <text evidence="2">The sequence shown here is derived from an EMBL/GenBank/DDBJ whole genome shotgun (WGS) entry which is preliminary data.</text>
</comment>
<sequence>MEAGVLKKRWSVAFAVRGDPGGGVCRLTFSSHREGGGLPGPLGRELAPERGHQKAQAEEADPHHEDPAGDVVEGHKSGTGLRSREEEEERPKTVSCGILRVLVLRKRFGNNSFVAKRSCRAVVLYACCHFHKVEKKNGEQREAAVTQQERVSESPTPLSN</sequence>
<accession>A0A4Z2J1F3</accession>
<feature type="region of interest" description="Disordered" evidence="1">
    <location>
        <begin position="20"/>
        <end position="90"/>
    </location>
</feature>